<dbReference type="EMBL" id="JAGYPG010000001">
    <property type="protein sequence ID" value="MBS4194350.1"/>
    <property type="molecule type" value="Genomic_DNA"/>
</dbReference>
<evidence type="ECO:0000313" key="2">
    <source>
        <dbReference type="Proteomes" id="UP000681414"/>
    </source>
</evidence>
<organism evidence="1 2">
    <name type="scientific">Lederbergia citri</name>
    <dbReference type="NCBI Taxonomy" id="2833580"/>
    <lineage>
        <taxon>Bacteria</taxon>
        <taxon>Bacillati</taxon>
        <taxon>Bacillota</taxon>
        <taxon>Bacilli</taxon>
        <taxon>Bacillales</taxon>
        <taxon>Bacillaceae</taxon>
        <taxon>Lederbergia</taxon>
    </lineage>
</organism>
<accession>A0A942TAV8</accession>
<comment type="caution">
    <text evidence="1">The sequence shown here is derived from an EMBL/GenBank/DDBJ whole genome shotgun (WGS) entry which is preliminary data.</text>
</comment>
<gene>
    <name evidence="1" type="ORF">KHA97_04600</name>
</gene>
<reference evidence="1 2" key="1">
    <citation type="submission" date="2021-05" db="EMBL/GenBank/DDBJ databases">
        <title>Novel Bacillus species.</title>
        <authorList>
            <person name="Liu G."/>
        </authorList>
    </citation>
    <scope>NUCLEOTIDE SEQUENCE [LARGE SCALE GENOMIC DNA]</scope>
    <source>
        <strain evidence="2">FJAT-49780</strain>
    </source>
</reference>
<dbReference type="RefSeq" id="WP_213123540.1">
    <property type="nucleotide sequence ID" value="NZ_JAGYPG010000001.1"/>
</dbReference>
<keyword evidence="2" id="KW-1185">Reference proteome</keyword>
<dbReference type="Proteomes" id="UP000681414">
    <property type="component" value="Unassembled WGS sequence"/>
</dbReference>
<protein>
    <submittedName>
        <fullName evidence="1">Uncharacterized protein</fullName>
    </submittedName>
</protein>
<proteinExistence type="predicted"/>
<name>A0A942TAV8_9BACI</name>
<dbReference type="AlphaFoldDB" id="A0A942TAV8"/>
<evidence type="ECO:0000313" key="1">
    <source>
        <dbReference type="EMBL" id="MBS4194350.1"/>
    </source>
</evidence>
<sequence length="94" mass="10915">MHDKSFSEKFQSILESSFSEINEMKRAYLILSETSSESTKEKHENILLKSMLSLELNVRKLQKINSALSYQEQDLVSERKESYRSNGNPQLKSV</sequence>